<dbReference type="Gene3D" id="3.60.15.10">
    <property type="entry name" value="Ribonuclease Z/Hydroxyacylglutathione hydrolase-like"/>
    <property type="match status" value="1"/>
</dbReference>
<name>A0A1T2KV40_9GAMM</name>
<dbReference type="EMBL" id="MPRJ01000029">
    <property type="protein sequence ID" value="OOZ36694.1"/>
    <property type="molecule type" value="Genomic_DNA"/>
</dbReference>
<feature type="domain" description="Metallo-beta-lactamase" evidence="1">
    <location>
        <begin position="11"/>
        <end position="164"/>
    </location>
</feature>
<evidence type="ECO:0000313" key="2">
    <source>
        <dbReference type="EMBL" id="OOZ36694.1"/>
    </source>
</evidence>
<evidence type="ECO:0000313" key="3">
    <source>
        <dbReference type="Proteomes" id="UP000190896"/>
    </source>
</evidence>
<sequence>MRFASLGSGSRGNATLIESASCRLLLDCGFAAREVEGRLEQLGVAPDTLDAILVTHEHQDHIRGVGAMARRYSLPVWLTYGTHRKERCGALPEFNLFHSHQGEFLLGDILVRPFAVPHDASEPVQYLFKAEGRQLGVLTDTGMVTPHIVDVLQASDSLLLECNHDTEMLRQGPYPFSLQQRVGGNYGHMSNGQAAALLKQLDHGRLRNLVAAHLSEKNNRPELAREALLEAVPDMEDRLSLTSQDRVSGWFEV</sequence>
<dbReference type="InterPro" id="IPR001279">
    <property type="entry name" value="Metallo-B-lactamas"/>
</dbReference>
<comment type="caution">
    <text evidence="2">The sequence shown here is derived from an EMBL/GenBank/DDBJ whole genome shotgun (WGS) entry which is preliminary data.</text>
</comment>
<dbReference type="PANTHER" id="PTHR47619:SF1">
    <property type="entry name" value="EXODEOXYRIBONUCLEASE WALJ"/>
    <property type="match status" value="1"/>
</dbReference>
<keyword evidence="2" id="KW-0378">Hydrolase</keyword>
<gene>
    <name evidence="2" type="ORF">BOW51_05965</name>
</gene>
<dbReference type="RefSeq" id="WP_078486742.1">
    <property type="nucleotide sequence ID" value="NZ_MPRJ01000029.1"/>
</dbReference>
<keyword evidence="3" id="KW-1185">Reference proteome</keyword>
<dbReference type="OrthoDB" id="9803916at2"/>
<dbReference type="AlphaFoldDB" id="A0A1T2KV40"/>
<reference evidence="2 3" key="1">
    <citation type="submission" date="2016-11" db="EMBL/GenBank/DDBJ databases">
        <title>Mixed transmission modes and dynamic genome evolution in an obligate animal-bacterial symbiosis.</title>
        <authorList>
            <person name="Russell S.L."/>
            <person name="Corbett-Detig R.B."/>
            <person name="Cavanaugh C.M."/>
        </authorList>
    </citation>
    <scope>NUCLEOTIDE SEQUENCE [LARGE SCALE GENOMIC DNA]</scope>
    <source>
        <strain evidence="2">Se-Cadez</strain>
    </source>
</reference>
<accession>A0A1T2KV40</accession>
<dbReference type="Proteomes" id="UP000190896">
    <property type="component" value="Unassembled WGS sequence"/>
</dbReference>
<dbReference type="SUPFAM" id="SSF56281">
    <property type="entry name" value="Metallo-hydrolase/oxidoreductase"/>
    <property type="match status" value="1"/>
</dbReference>
<dbReference type="PANTHER" id="PTHR47619">
    <property type="entry name" value="METALLO-HYDROLASE YYCJ-RELATED"/>
    <property type="match status" value="1"/>
</dbReference>
<proteinExistence type="predicted"/>
<dbReference type="InterPro" id="IPR052533">
    <property type="entry name" value="WalJ/YycJ-like"/>
</dbReference>
<organism evidence="2 3">
    <name type="scientific">Solemya velesiana gill symbiont</name>
    <dbReference type="NCBI Taxonomy" id="1918948"/>
    <lineage>
        <taxon>Bacteria</taxon>
        <taxon>Pseudomonadati</taxon>
        <taxon>Pseudomonadota</taxon>
        <taxon>Gammaproteobacteria</taxon>
        <taxon>sulfur-oxidizing symbionts</taxon>
    </lineage>
</organism>
<evidence type="ECO:0000259" key="1">
    <source>
        <dbReference type="SMART" id="SM00849"/>
    </source>
</evidence>
<protein>
    <submittedName>
        <fullName evidence="2">MBL fold metallo-hydrolase</fullName>
    </submittedName>
</protein>
<dbReference type="InterPro" id="IPR036866">
    <property type="entry name" value="RibonucZ/Hydroxyglut_hydro"/>
</dbReference>
<dbReference type="GO" id="GO:0016787">
    <property type="term" value="F:hydrolase activity"/>
    <property type="evidence" value="ECO:0007669"/>
    <property type="project" value="UniProtKB-KW"/>
</dbReference>
<dbReference type="Pfam" id="PF12706">
    <property type="entry name" value="Lactamase_B_2"/>
    <property type="match status" value="1"/>
</dbReference>
<dbReference type="SMART" id="SM00849">
    <property type="entry name" value="Lactamase_B"/>
    <property type="match status" value="1"/>
</dbReference>